<protein>
    <submittedName>
        <fullName evidence="10">WSC domain-containing protein</fullName>
    </submittedName>
</protein>
<evidence type="ECO:0000256" key="7">
    <source>
        <dbReference type="ARBA" id="ARBA00023157"/>
    </source>
</evidence>
<evidence type="ECO:0000259" key="8">
    <source>
        <dbReference type="PROSITE" id="PS51212"/>
    </source>
</evidence>
<accession>A0A1I8H0J3</accession>
<dbReference type="PANTHER" id="PTHR45713">
    <property type="entry name" value="FTP DOMAIN-CONTAINING PROTEIN"/>
    <property type="match status" value="1"/>
</dbReference>
<reference evidence="10" key="1">
    <citation type="submission" date="2016-11" db="UniProtKB">
        <authorList>
            <consortium name="WormBaseParasite"/>
        </authorList>
    </citation>
    <scope>IDENTIFICATION</scope>
</reference>
<dbReference type="InterPro" id="IPR008979">
    <property type="entry name" value="Galactose-bd-like_sf"/>
</dbReference>
<dbReference type="AlphaFoldDB" id="A0A1I8H0J3"/>
<dbReference type="PROSITE" id="PS51212">
    <property type="entry name" value="WSC"/>
    <property type="match status" value="1"/>
</dbReference>
<proteinExistence type="inferred from homology"/>
<dbReference type="InterPro" id="IPR006585">
    <property type="entry name" value="FTP1"/>
</dbReference>
<evidence type="ECO:0000256" key="1">
    <source>
        <dbReference type="ARBA" id="ARBA00002219"/>
    </source>
</evidence>
<dbReference type="Pfam" id="PF01822">
    <property type="entry name" value="WSC"/>
    <property type="match status" value="1"/>
</dbReference>
<dbReference type="SUPFAM" id="SSF49785">
    <property type="entry name" value="Galactose-binding domain-like"/>
    <property type="match status" value="3"/>
</dbReference>
<comment type="similarity">
    <text evidence="2">Belongs to the fucolectin family.</text>
</comment>
<dbReference type="InterPro" id="IPR002889">
    <property type="entry name" value="WSC_carb-bd"/>
</dbReference>
<dbReference type="PANTHER" id="PTHR45713:SF6">
    <property type="entry name" value="F5_8 TYPE C DOMAIN-CONTAINING PROTEIN"/>
    <property type="match status" value="1"/>
</dbReference>
<dbReference type="SMART" id="SM00321">
    <property type="entry name" value="WSC"/>
    <property type="match status" value="1"/>
</dbReference>
<keyword evidence="4" id="KW-0479">Metal-binding</keyword>
<dbReference type="GO" id="GO:0001868">
    <property type="term" value="P:regulation of complement activation, lectin pathway"/>
    <property type="evidence" value="ECO:0007669"/>
    <property type="project" value="UniProtKB-ARBA"/>
</dbReference>
<keyword evidence="7" id="KW-1015">Disulfide bond</keyword>
<evidence type="ECO:0000256" key="3">
    <source>
        <dbReference type="ARBA" id="ARBA00011233"/>
    </source>
</evidence>
<dbReference type="SMART" id="SM00607">
    <property type="entry name" value="FTP"/>
    <property type="match status" value="3"/>
</dbReference>
<keyword evidence="5" id="KW-0430">Lectin</keyword>
<keyword evidence="9" id="KW-1185">Reference proteome</keyword>
<evidence type="ECO:0000256" key="6">
    <source>
        <dbReference type="ARBA" id="ARBA00022837"/>
    </source>
</evidence>
<keyword evidence="6" id="KW-0106">Calcium</keyword>
<name>A0A1I8H0J3_9PLAT</name>
<dbReference type="Proteomes" id="UP000095280">
    <property type="component" value="Unplaced"/>
</dbReference>
<dbReference type="GO" id="GO:0046872">
    <property type="term" value="F:metal ion binding"/>
    <property type="evidence" value="ECO:0007669"/>
    <property type="project" value="UniProtKB-KW"/>
</dbReference>
<comment type="subunit">
    <text evidence="3">Homotrimer.</text>
</comment>
<evidence type="ECO:0000313" key="9">
    <source>
        <dbReference type="Proteomes" id="UP000095280"/>
    </source>
</evidence>
<dbReference type="Gene3D" id="2.60.120.260">
    <property type="entry name" value="Galactose-binding domain-like"/>
    <property type="match status" value="3"/>
</dbReference>
<dbReference type="InterPro" id="IPR051941">
    <property type="entry name" value="BG_Antigen-Binding_Lectin"/>
</dbReference>
<dbReference type="WBParaSite" id="maker-uti_cns_0003790-snap-gene-0.2-mRNA-1">
    <property type="protein sequence ID" value="maker-uti_cns_0003790-snap-gene-0.2-mRNA-1"/>
    <property type="gene ID" value="maker-uti_cns_0003790-snap-gene-0.2"/>
</dbReference>
<evidence type="ECO:0000256" key="4">
    <source>
        <dbReference type="ARBA" id="ARBA00022723"/>
    </source>
</evidence>
<comment type="function">
    <text evidence="1">Acts as a defensive agent. Recognizes blood group fucosylated oligosaccharides including A, B, H and Lewis B-type antigens. Does not recognize Lewis A antigen and has low affinity for monovalent haptens.</text>
</comment>
<dbReference type="GO" id="GO:0042806">
    <property type="term" value="F:fucose binding"/>
    <property type="evidence" value="ECO:0007669"/>
    <property type="project" value="UniProtKB-ARBA"/>
</dbReference>
<dbReference type="Pfam" id="PF22633">
    <property type="entry name" value="F5_F8_type_C_2"/>
    <property type="match status" value="2"/>
</dbReference>
<sequence length="486" mass="54864">KLQFGECCQSSTSSGGACERAFDGRINQHYAAGSCTHTKAEKGFWQAYIRGSGFARVRFVLIYNRLDCCSDRLNSFSIFLDGQECESYSSRKSFSVKIFRCNKVGQMLVIKNRIKTPLTLCEVQIFGNYIPRNPYGGVCSRAIDNNDHQFYSHNSCSHTKNEKGWWQARTKSLSHIRTVRITNRIDCCSERLNNFVIMVDGHECASYKSNSFFSIRAFKCDRIGQVVTVRNRKTSPLTLCEVQVYGEEVKLPTPKNRLALVSCSQSSTATNGVCQRAFDGNTSPNWHLQSCTHTKSEFGWWQATLKERSLVKQVRIYNRLDCCSERLNDFSITVDGQECASFKSSGFFSVKTFQCNKVGQKLRINNRKRSPLTLCEVQVFGEKKKSAIKAGHFVGCFFESNHWPDFDSLASSSDDMTREKCNCLCLKRGTSVFALREGNQCRCGDNYGSNGEAERSDCRLPCAGDSDQMCGGRMVNAVFKVDKNHC</sequence>
<dbReference type="GO" id="GO:0010185">
    <property type="term" value="P:regulation of cellular defense response"/>
    <property type="evidence" value="ECO:0007669"/>
    <property type="project" value="UniProtKB-ARBA"/>
</dbReference>
<evidence type="ECO:0000256" key="2">
    <source>
        <dbReference type="ARBA" id="ARBA00010147"/>
    </source>
</evidence>
<evidence type="ECO:0000313" key="10">
    <source>
        <dbReference type="WBParaSite" id="maker-uti_cns_0003790-snap-gene-0.2-mRNA-1"/>
    </source>
</evidence>
<feature type="domain" description="WSC" evidence="8">
    <location>
        <begin position="390"/>
        <end position="482"/>
    </location>
</feature>
<evidence type="ECO:0000256" key="5">
    <source>
        <dbReference type="ARBA" id="ARBA00022734"/>
    </source>
</evidence>
<organism evidence="9 10">
    <name type="scientific">Macrostomum lignano</name>
    <dbReference type="NCBI Taxonomy" id="282301"/>
    <lineage>
        <taxon>Eukaryota</taxon>
        <taxon>Metazoa</taxon>
        <taxon>Spiralia</taxon>
        <taxon>Lophotrochozoa</taxon>
        <taxon>Platyhelminthes</taxon>
        <taxon>Rhabditophora</taxon>
        <taxon>Macrostomorpha</taxon>
        <taxon>Macrostomida</taxon>
        <taxon>Macrostomidae</taxon>
        <taxon>Macrostomum</taxon>
    </lineage>
</organism>